<dbReference type="EMBL" id="JBGBPQ010000020">
    <property type="protein sequence ID" value="KAL1504242.1"/>
    <property type="molecule type" value="Genomic_DNA"/>
</dbReference>
<reference evidence="2 3" key="1">
    <citation type="journal article" date="2024" name="Science">
        <title>Giant polyketide synthase enzymes in the biosynthesis of giant marine polyether toxins.</title>
        <authorList>
            <person name="Fallon T.R."/>
            <person name="Shende V.V."/>
            <person name="Wierzbicki I.H."/>
            <person name="Pendleton A.L."/>
            <person name="Watervoot N.F."/>
            <person name="Auber R.P."/>
            <person name="Gonzalez D.J."/>
            <person name="Wisecaver J.H."/>
            <person name="Moore B.S."/>
        </authorList>
    </citation>
    <scope>NUCLEOTIDE SEQUENCE [LARGE SCALE GENOMIC DNA]</scope>
    <source>
        <strain evidence="2 3">12B1</strain>
    </source>
</reference>
<dbReference type="PANTHER" id="PTHR24114">
    <property type="entry name" value="LEUCINE RICH REPEAT FAMILY PROTEIN"/>
    <property type="match status" value="1"/>
</dbReference>
<feature type="region of interest" description="Disordered" evidence="1">
    <location>
        <begin position="231"/>
        <end position="280"/>
    </location>
</feature>
<feature type="compositionally biased region" description="Pro residues" evidence="1">
    <location>
        <begin position="120"/>
        <end position="135"/>
    </location>
</feature>
<comment type="caution">
    <text evidence="2">The sequence shown here is derived from an EMBL/GenBank/DDBJ whole genome shotgun (WGS) entry which is preliminary data.</text>
</comment>
<evidence type="ECO:0008006" key="4">
    <source>
        <dbReference type="Google" id="ProtNLM"/>
    </source>
</evidence>
<dbReference type="Gene3D" id="3.30.40.10">
    <property type="entry name" value="Zinc/RING finger domain, C3HC4 (zinc finger)"/>
    <property type="match status" value="1"/>
</dbReference>
<feature type="region of interest" description="Disordered" evidence="1">
    <location>
        <begin position="116"/>
        <end position="149"/>
    </location>
</feature>
<dbReference type="SMART" id="SM00368">
    <property type="entry name" value="LRR_RI"/>
    <property type="match status" value="5"/>
</dbReference>
<dbReference type="InterPro" id="IPR001611">
    <property type="entry name" value="Leu-rich_rpt"/>
</dbReference>
<dbReference type="SUPFAM" id="SSF52047">
    <property type="entry name" value="RNI-like"/>
    <property type="match status" value="1"/>
</dbReference>
<protein>
    <recommendedName>
        <fullName evidence="4">RING-type domain-containing protein</fullName>
    </recommendedName>
</protein>
<evidence type="ECO:0000256" key="1">
    <source>
        <dbReference type="SAM" id="MobiDB-lite"/>
    </source>
</evidence>
<evidence type="ECO:0000313" key="2">
    <source>
        <dbReference type="EMBL" id="KAL1504242.1"/>
    </source>
</evidence>
<dbReference type="Gene3D" id="3.80.10.10">
    <property type="entry name" value="Ribonuclease Inhibitor"/>
    <property type="match status" value="2"/>
</dbReference>
<gene>
    <name evidence="2" type="ORF">AB1Y20_010651</name>
</gene>
<dbReference type="InterPro" id="IPR013083">
    <property type="entry name" value="Znf_RING/FYVE/PHD"/>
</dbReference>
<sequence>MRSTISEVLARLAQGATSLDLSGNRIGDEGTNEVAAALTTNTTLTSLRLSGNDIGAEGLREVAAALKTNTTLTSLDLSGNGIGAEGAREVAAALKTNTTLTSLDLSVRRLPLRSHLLRPHPTPSTRPHTPAPPPLRPHHLHPPITSRTADNRIGAKGAKEVAAALKTNTTLTSLNLSGNDIGAEGAKEVAAALKTNTTLTSLNLSYVEASVGDQIQGYLVRNAQATDLFAREREAEEGPRKKSRVGVEPIPEPVAASTSAAGGAAQGEAGGSQDDPTAEEAHLQAVRAELEKLRREAEVAAVQPGEQMHRCLVCFDDFPQKHGVKCATAVDAHFICADCLEGYVRVATSDGNLCRLEVEGRCQGIPCPGVGCTAPPFTERALAVQLPDAAFALLAGVRDKIAERRINQQMEATVEARVQAACGLLRPLLQPLLNWFLRLLPRGLWDHTEARQW</sequence>
<dbReference type="Pfam" id="PF13516">
    <property type="entry name" value="LRR_6"/>
    <property type="match status" value="4"/>
</dbReference>
<dbReference type="AlphaFoldDB" id="A0AB34IS14"/>
<dbReference type="Proteomes" id="UP001515480">
    <property type="component" value="Unassembled WGS sequence"/>
</dbReference>
<dbReference type="InterPro" id="IPR052394">
    <property type="entry name" value="LRR-containing"/>
</dbReference>
<dbReference type="PANTHER" id="PTHR24114:SF2">
    <property type="entry name" value="F-BOX DOMAIN-CONTAINING PROTEIN-RELATED"/>
    <property type="match status" value="1"/>
</dbReference>
<dbReference type="InterPro" id="IPR032675">
    <property type="entry name" value="LRR_dom_sf"/>
</dbReference>
<evidence type="ECO:0000313" key="3">
    <source>
        <dbReference type="Proteomes" id="UP001515480"/>
    </source>
</evidence>
<organism evidence="2 3">
    <name type="scientific">Prymnesium parvum</name>
    <name type="common">Toxic golden alga</name>
    <dbReference type="NCBI Taxonomy" id="97485"/>
    <lineage>
        <taxon>Eukaryota</taxon>
        <taxon>Haptista</taxon>
        <taxon>Haptophyta</taxon>
        <taxon>Prymnesiophyceae</taxon>
        <taxon>Prymnesiales</taxon>
        <taxon>Prymnesiaceae</taxon>
        <taxon>Prymnesium</taxon>
    </lineage>
</organism>
<name>A0AB34IS14_PRYPA</name>
<accession>A0AB34IS14</accession>
<proteinExistence type="predicted"/>
<keyword evidence="3" id="KW-1185">Reference proteome</keyword>
<feature type="compositionally biased region" description="Basic and acidic residues" evidence="1">
    <location>
        <begin position="231"/>
        <end position="240"/>
    </location>
</feature>